<comment type="caution">
    <text evidence="1">The sequence shown here is derived from an EMBL/GenBank/DDBJ whole genome shotgun (WGS) entry which is preliminary data.</text>
</comment>
<sequence>MHLLLAGNTNEFGYKIYAEIASNMPFYIKKTTRHLND</sequence>
<evidence type="ECO:0000313" key="1">
    <source>
        <dbReference type="EMBL" id="EEQ04824.1"/>
    </source>
</evidence>
<dbReference type="Proteomes" id="UP000010319">
    <property type="component" value="Unassembled WGS sequence"/>
</dbReference>
<organism evidence="1 2">
    <name type="scientific">Yersinia bercovieri ATCC 43970</name>
    <dbReference type="NCBI Taxonomy" id="349968"/>
    <lineage>
        <taxon>Bacteria</taxon>
        <taxon>Pseudomonadati</taxon>
        <taxon>Pseudomonadota</taxon>
        <taxon>Gammaproteobacteria</taxon>
        <taxon>Enterobacterales</taxon>
        <taxon>Yersiniaceae</taxon>
        <taxon>Yersinia</taxon>
    </lineage>
</organism>
<evidence type="ECO:0000313" key="2">
    <source>
        <dbReference type="Proteomes" id="UP000010319"/>
    </source>
</evidence>
<accession>A0ABP2DXK2</accession>
<gene>
    <name evidence="1" type="ORF">yberc0001_8020</name>
</gene>
<protein>
    <submittedName>
        <fullName evidence="1">Uncharacterized protein</fullName>
    </submittedName>
</protein>
<keyword evidence="2" id="KW-1185">Reference proteome</keyword>
<dbReference type="EMBL" id="AALC02000097">
    <property type="protein sequence ID" value="EEQ04824.1"/>
    <property type="molecule type" value="Genomic_DNA"/>
</dbReference>
<proteinExistence type="predicted"/>
<name>A0ABP2DXK2_YERBE</name>
<reference evidence="1" key="1">
    <citation type="submission" date="2008-12" db="EMBL/GenBank/DDBJ databases">
        <title>Annotation of the Yersinia bercovieri ATCC 43970 genome.</title>
        <authorList>
            <person name="Read T.D."/>
            <person name="Akmal A."/>
            <person name="Bishop-Lilly K."/>
            <person name="Chen P.E."/>
            <person name="Cook C."/>
            <person name="Kiley M.P."/>
            <person name="Lentz S."/>
            <person name="Mateczun A."/>
            <person name="Nagarajan N."/>
            <person name="Nolan N."/>
            <person name="Osborne B.I."/>
            <person name="Pop M."/>
            <person name="Sozhamannan S."/>
            <person name="Stewart A.C."/>
            <person name="Sulakvelidze A."/>
            <person name="Thomason B."/>
            <person name="Willner K."/>
            <person name="Zwick M.E."/>
        </authorList>
    </citation>
    <scope>NUCLEOTIDE SEQUENCE [LARGE SCALE GENOMIC DNA]</scope>
    <source>
        <strain evidence="1">ATCC 43970</strain>
    </source>
</reference>